<dbReference type="GO" id="GO:0004252">
    <property type="term" value="F:serine-type endopeptidase activity"/>
    <property type="evidence" value="ECO:0007669"/>
    <property type="project" value="TreeGrafter"/>
</dbReference>
<accession>A0A0B2UR19</accession>
<feature type="non-terminal residue" evidence="4">
    <location>
        <position position="1"/>
    </location>
</feature>
<dbReference type="SMART" id="SM00042">
    <property type="entry name" value="CUB"/>
    <property type="match status" value="1"/>
</dbReference>
<dbReference type="InterPro" id="IPR000859">
    <property type="entry name" value="CUB_dom"/>
</dbReference>
<keyword evidence="1" id="KW-1015">Disulfide bond</keyword>
<dbReference type="Gene3D" id="2.60.120.290">
    <property type="entry name" value="Spermadhesin, CUB domain"/>
    <property type="match status" value="1"/>
</dbReference>
<dbReference type="AlphaFoldDB" id="A0A0B2UR19"/>
<reference evidence="4 5" key="1">
    <citation type="submission" date="2014-11" db="EMBL/GenBank/DDBJ databases">
        <title>Genetic blueprint of the zoonotic pathogen Toxocara canis.</title>
        <authorList>
            <person name="Zhu X.-Q."/>
            <person name="Korhonen P.K."/>
            <person name="Cai H."/>
            <person name="Young N.D."/>
            <person name="Nejsum P."/>
            <person name="von Samson-Himmelstjerna G."/>
            <person name="Boag P.R."/>
            <person name="Tan P."/>
            <person name="Li Q."/>
            <person name="Min J."/>
            <person name="Yang Y."/>
            <person name="Wang X."/>
            <person name="Fang X."/>
            <person name="Hall R.S."/>
            <person name="Hofmann A."/>
            <person name="Sternberg P.W."/>
            <person name="Jex A.R."/>
            <person name="Gasser R.B."/>
        </authorList>
    </citation>
    <scope>NUCLEOTIDE SEQUENCE [LARGE SCALE GENOMIC DNA]</scope>
    <source>
        <strain evidence="4">PN_DK_2014</strain>
    </source>
</reference>
<dbReference type="GO" id="GO:0005615">
    <property type="term" value="C:extracellular space"/>
    <property type="evidence" value="ECO:0007669"/>
    <property type="project" value="TreeGrafter"/>
</dbReference>
<comment type="caution">
    <text evidence="4">The sequence shown here is derived from an EMBL/GenBank/DDBJ whole genome shotgun (WGS) entry which is preliminary data.</text>
</comment>
<name>A0A0B2UR19_TOXCA</name>
<dbReference type="SUPFAM" id="SSF49854">
    <property type="entry name" value="Spermadhesin, CUB domain"/>
    <property type="match status" value="1"/>
</dbReference>
<dbReference type="PROSITE" id="PS01180">
    <property type="entry name" value="CUB"/>
    <property type="match status" value="1"/>
</dbReference>
<evidence type="ECO:0000256" key="2">
    <source>
        <dbReference type="PROSITE-ProRule" id="PRU00059"/>
    </source>
</evidence>
<dbReference type="OrthoDB" id="431034at2759"/>
<comment type="caution">
    <text evidence="2">Lacks conserved residue(s) required for the propagation of feature annotation.</text>
</comment>
<dbReference type="EMBL" id="JPKZ01020300">
    <property type="protein sequence ID" value="KHN71808.1"/>
    <property type="molecule type" value="Genomic_DNA"/>
</dbReference>
<dbReference type="Pfam" id="PF00431">
    <property type="entry name" value="CUB"/>
    <property type="match status" value="1"/>
</dbReference>
<dbReference type="CDD" id="cd00041">
    <property type="entry name" value="CUB"/>
    <property type="match status" value="1"/>
</dbReference>
<dbReference type="STRING" id="6265.A0A0B2UR19"/>
<sequence length="146" mass="16164">FFGENNFRGILSAFGSKGEGGNVNWQASSLVHYGFKGSGSSRILSAGTCGGVIKATNGTFFSPNFPLNYPPMKNCVWQVEADEGYQIIVNFTHFNVEGMKTECAYDYVLIEDEGGGEERYCVTTHNRSSIRRHRIGSKHILSLIIR</sequence>
<evidence type="ECO:0000313" key="5">
    <source>
        <dbReference type="Proteomes" id="UP000031036"/>
    </source>
</evidence>
<proteinExistence type="predicted"/>
<dbReference type="PANTHER" id="PTHR24255">
    <property type="entry name" value="COMPLEMENT COMPONENT 1, S SUBCOMPONENT-RELATED"/>
    <property type="match status" value="1"/>
</dbReference>
<evidence type="ECO:0000259" key="3">
    <source>
        <dbReference type="PROSITE" id="PS01180"/>
    </source>
</evidence>
<dbReference type="Proteomes" id="UP000031036">
    <property type="component" value="Unassembled WGS sequence"/>
</dbReference>
<keyword evidence="5" id="KW-1185">Reference proteome</keyword>
<feature type="domain" description="CUB" evidence="3">
    <location>
        <begin position="49"/>
        <end position="121"/>
    </location>
</feature>
<organism evidence="4 5">
    <name type="scientific">Toxocara canis</name>
    <name type="common">Canine roundworm</name>
    <dbReference type="NCBI Taxonomy" id="6265"/>
    <lineage>
        <taxon>Eukaryota</taxon>
        <taxon>Metazoa</taxon>
        <taxon>Ecdysozoa</taxon>
        <taxon>Nematoda</taxon>
        <taxon>Chromadorea</taxon>
        <taxon>Rhabditida</taxon>
        <taxon>Spirurina</taxon>
        <taxon>Ascaridomorpha</taxon>
        <taxon>Ascaridoidea</taxon>
        <taxon>Toxocaridae</taxon>
        <taxon>Toxocara</taxon>
    </lineage>
</organism>
<gene>
    <name evidence="4" type="primary">nas-39</name>
    <name evidence="4" type="ORF">Tcan_00302</name>
</gene>
<dbReference type="PANTHER" id="PTHR24255:SF31">
    <property type="entry name" value="CUBILIN-LIKE PROTEIN"/>
    <property type="match status" value="1"/>
</dbReference>
<protein>
    <submittedName>
        <fullName evidence="4">Zinc metalloproteinase nas-39</fullName>
    </submittedName>
</protein>
<evidence type="ECO:0000256" key="1">
    <source>
        <dbReference type="ARBA" id="ARBA00023157"/>
    </source>
</evidence>
<evidence type="ECO:0000313" key="4">
    <source>
        <dbReference type="EMBL" id="KHN71808.1"/>
    </source>
</evidence>
<dbReference type="InterPro" id="IPR035914">
    <property type="entry name" value="Sperma_CUB_dom_sf"/>
</dbReference>